<evidence type="ECO:0000256" key="1">
    <source>
        <dbReference type="ARBA" id="ARBA00023125"/>
    </source>
</evidence>
<gene>
    <name evidence="4" type="primary">ssbA</name>
    <name evidence="4" type="ORF">SCHRY_v1c00250</name>
</gene>
<evidence type="ECO:0000313" key="4">
    <source>
        <dbReference type="EMBL" id="AGM24612.1"/>
    </source>
</evidence>
<dbReference type="SUPFAM" id="SSF50249">
    <property type="entry name" value="Nucleic acid-binding proteins"/>
    <property type="match status" value="1"/>
</dbReference>
<accession>R4U058</accession>
<dbReference type="InterPro" id="IPR000424">
    <property type="entry name" value="Primosome_PriB/ssb"/>
</dbReference>
<keyword evidence="1 2" id="KW-0238">DNA-binding</keyword>
<dbReference type="InterPro" id="IPR011344">
    <property type="entry name" value="ssDNA-bd"/>
</dbReference>
<dbReference type="NCBIfam" id="TIGR00621">
    <property type="entry name" value="ssb"/>
    <property type="match status" value="1"/>
</dbReference>
<dbReference type="Proteomes" id="UP000013964">
    <property type="component" value="Chromosome"/>
</dbReference>
<dbReference type="eggNOG" id="COG0629">
    <property type="taxonomic scope" value="Bacteria"/>
</dbReference>
<dbReference type="PANTHER" id="PTHR10302">
    <property type="entry name" value="SINGLE-STRANDED DNA-BINDING PROTEIN"/>
    <property type="match status" value="1"/>
</dbReference>
<comment type="subunit">
    <text evidence="2">Homotetramer.</text>
</comment>
<organism evidence="4 5">
    <name type="scientific">Spiroplasma chrysopicola DF-1</name>
    <dbReference type="NCBI Taxonomy" id="1276227"/>
    <lineage>
        <taxon>Bacteria</taxon>
        <taxon>Bacillati</taxon>
        <taxon>Mycoplasmatota</taxon>
        <taxon>Mollicutes</taxon>
        <taxon>Entomoplasmatales</taxon>
        <taxon>Spiroplasmataceae</taxon>
        <taxon>Spiroplasma</taxon>
    </lineage>
</organism>
<dbReference type="EMBL" id="CP005077">
    <property type="protein sequence ID" value="AGM24612.1"/>
    <property type="molecule type" value="Genomic_DNA"/>
</dbReference>
<dbReference type="GO" id="GO:0009295">
    <property type="term" value="C:nucleoid"/>
    <property type="evidence" value="ECO:0007669"/>
    <property type="project" value="TreeGrafter"/>
</dbReference>
<dbReference type="STRING" id="1276227.SCHRY_v1c00250"/>
<keyword evidence="5" id="KW-1185">Reference proteome</keyword>
<dbReference type="HAMAP" id="MF_00984">
    <property type="entry name" value="SSB"/>
    <property type="match status" value="1"/>
</dbReference>
<dbReference type="GO" id="GO:0003697">
    <property type="term" value="F:single-stranded DNA binding"/>
    <property type="evidence" value="ECO:0007669"/>
    <property type="project" value="UniProtKB-UniRule"/>
</dbReference>
<dbReference type="AlphaFoldDB" id="R4U058"/>
<dbReference type="Gene3D" id="2.40.50.140">
    <property type="entry name" value="Nucleic acid-binding proteins"/>
    <property type="match status" value="1"/>
</dbReference>
<dbReference type="HOGENOM" id="CLU_078758_6_2_14"/>
<dbReference type="RefSeq" id="WP_016338439.1">
    <property type="nucleotide sequence ID" value="NC_021280.1"/>
</dbReference>
<dbReference type="CDD" id="cd04496">
    <property type="entry name" value="SSB_OBF"/>
    <property type="match status" value="1"/>
</dbReference>
<dbReference type="KEGG" id="scr:SCHRY_v1c00250"/>
<sequence>MLNRVALVGRLTRDLELKRSVNDKPFVAFTLAVNNNFNDQTAFISCFAWSKVAENMAKYLRKGSLISVDGRLQTRTDNVNGQQMTIMQVVADNVSFLDSRNTNSNVGNVSTDVISTPSNVNFENITYAQPNQNQAAPMEDNGPISFDGDDAILWD</sequence>
<dbReference type="PANTHER" id="PTHR10302:SF27">
    <property type="entry name" value="SINGLE-STRANDED DNA-BINDING PROTEIN"/>
    <property type="match status" value="1"/>
</dbReference>
<evidence type="ECO:0000313" key="5">
    <source>
        <dbReference type="Proteomes" id="UP000013964"/>
    </source>
</evidence>
<dbReference type="InterPro" id="IPR012340">
    <property type="entry name" value="NA-bd_OB-fold"/>
</dbReference>
<evidence type="ECO:0000256" key="3">
    <source>
        <dbReference type="PIRNR" id="PIRNR002070"/>
    </source>
</evidence>
<dbReference type="OrthoDB" id="9809878at2"/>
<comment type="caution">
    <text evidence="2">Lacks conserved residue(s) required for the propagation of feature annotation.</text>
</comment>
<name>R4U058_9MOLU</name>
<dbReference type="PATRIC" id="fig|1276227.3.peg.25"/>
<dbReference type="PROSITE" id="PS50935">
    <property type="entry name" value="SSB"/>
    <property type="match status" value="1"/>
</dbReference>
<evidence type="ECO:0000256" key="2">
    <source>
        <dbReference type="HAMAP-Rule" id="MF_00984"/>
    </source>
</evidence>
<dbReference type="GO" id="GO:0006260">
    <property type="term" value="P:DNA replication"/>
    <property type="evidence" value="ECO:0007669"/>
    <property type="project" value="InterPro"/>
</dbReference>
<dbReference type="PIRSF" id="PIRSF002070">
    <property type="entry name" value="SSB"/>
    <property type="match status" value="1"/>
</dbReference>
<protein>
    <recommendedName>
        <fullName evidence="2 3">Single-stranded DNA-binding protein</fullName>
        <shortName evidence="2">SSB</shortName>
    </recommendedName>
</protein>
<proteinExistence type="inferred from homology"/>
<dbReference type="Pfam" id="PF00436">
    <property type="entry name" value="SSB"/>
    <property type="match status" value="1"/>
</dbReference>
<reference evidence="4 5" key="1">
    <citation type="journal article" date="2013" name="Genome Biol. Evol.">
        <title>Complete genomes of two dipteran-associated spiroplasmas provided insights into the origin, dynamics, and impacts of viral invasion in spiroplasma.</title>
        <authorList>
            <person name="Ku C."/>
            <person name="Lo W.S."/>
            <person name="Chen L.L."/>
            <person name="Kuo C.H."/>
        </authorList>
    </citation>
    <scope>NUCLEOTIDE SEQUENCE [LARGE SCALE GENOMIC DNA]</scope>
    <source>
        <strain evidence="4 5">DF-1</strain>
    </source>
</reference>